<dbReference type="AlphaFoldDB" id="A0AAD4Z6G8"/>
<gene>
    <name evidence="1" type="ORF">L3X38_024778</name>
</gene>
<keyword evidence="2" id="KW-1185">Reference proteome</keyword>
<comment type="caution">
    <text evidence="1">The sequence shown here is derived from an EMBL/GenBank/DDBJ whole genome shotgun (WGS) entry which is preliminary data.</text>
</comment>
<organism evidence="1 2">
    <name type="scientific">Prunus dulcis</name>
    <name type="common">Almond</name>
    <name type="synonym">Amygdalus dulcis</name>
    <dbReference type="NCBI Taxonomy" id="3755"/>
    <lineage>
        <taxon>Eukaryota</taxon>
        <taxon>Viridiplantae</taxon>
        <taxon>Streptophyta</taxon>
        <taxon>Embryophyta</taxon>
        <taxon>Tracheophyta</taxon>
        <taxon>Spermatophyta</taxon>
        <taxon>Magnoliopsida</taxon>
        <taxon>eudicotyledons</taxon>
        <taxon>Gunneridae</taxon>
        <taxon>Pentapetalae</taxon>
        <taxon>rosids</taxon>
        <taxon>fabids</taxon>
        <taxon>Rosales</taxon>
        <taxon>Rosaceae</taxon>
        <taxon>Amygdaloideae</taxon>
        <taxon>Amygdaleae</taxon>
        <taxon>Prunus</taxon>
    </lineage>
</organism>
<proteinExistence type="predicted"/>
<evidence type="ECO:0000313" key="2">
    <source>
        <dbReference type="Proteomes" id="UP001054821"/>
    </source>
</evidence>
<name>A0AAD4Z6G8_PRUDU</name>
<accession>A0AAD4Z6G8</accession>
<sequence length="103" mass="11302">MLDVGQFFPPPSSLLDVGRCLALLLGVGHGRGDNVVVGLPIHWAMSSHSFSANFDFVIFGGSSIPWSWWVEVRAPSRSRRVYWAESAADQWGGSENVDRGQRG</sequence>
<dbReference type="EMBL" id="JAJFAZ020000004">
    <property type="protein sequence ID" value="KAI5334645.1"/>
    <property type="molecule type" value="Genomic_DNA"/>
</dbReference>
<reference evidence="1 2" key="1">
    <citation type="journal article" date="2022" name="G3 (Bethesda)">
        <title>Whole-genome sequence and methylome profiling of the almond [Prunus dulcis (Mill.) D.A. Webb] cultivar 'Nonpareil'.</title>
        <authorList>
            <person name="D'Amico-Willman K.M."/>
            <person name="Ouma W.Z."/>
            <person name="Meulia T."/>
            <person name="Sideli G.M."/>
            <person name="Gradziel T.M."/>
            <person name="Fresnedo-Ramirez J."/>
        </authorList>
    </citation>
    <scope>NUCLEOTIDE SEQUENCE [LARGE SCALE GENOMIC DNA]</scope>
    <source>
        <strain evidence="1">Clone GOH B32 T37-40</strain>
    </source>
</reference>
<protein>
    <submittedName>
        <fullName evidence="1">Uncharacterized protein</fullName>
    </submittedName>
</protein>
<dbReference type="Proteomes" id="UP001054821">
    <property type="component" value="Chromosome 4"/>
</dbReference>
<evidence type="ECO:0000313" key="1">
    <source>
        <dbReference type="EMBL" id="KAI5334645.1"/>
    </source>
</evidence>